<dbReference type="InterPro" id="IPR043594">
    <property type="entry name" value="HMGL"/>
</dbReference>
<dbReference type="RefSeq" id="WP_179426654.1">
    <property type="nucleotide sequence ID" value="NZ_JACBZP010000001.1"/>
</dbReference>
<keyword evidence="2" id="KW-0479">Metal-binding</keyword>
<sequence>MADVDINECFARDGLQHESTFIDTDTKLALLDGFARTGFARIEATSYSNPRQVPAFSDAGALLRQLTRHPGVYFKATCPNVKGVERALADYDAGYGAEEISLLTSASNSHSLKNLRATRDEQWQKTRTMAELAQGKFRIVGVVSVAFGCPFEGKIDQRIVLDDVRRFREFGADIVTIGDTTGLADPASAKSLFVNLSAEHGDFPIVAHFHDTRGAGLANALAAYEAGCRRFDTAMGGVGGHPAQIEYGSGETGNIATEDAVNLFESMGVDTGLDLDELMSMSAACERALARRLTSKVSRAGLTVDSLKGSAAA</sequence>
<dbReference type="EC" id="4.1.3.4" evidence="5"/>
<dbReference type="EMBL" id="JACBZP010000001">
    <property type="protein sequence ID" value="NYI66971.1"/>
    <property type="molecule type" value="Genomic_DNA"/>
</dbReference>
<evidence type="ECO:0000313" key="5">
    <source>
        <dbReference type="EMBL" id="NYI66971.1"/>
    </source>
</evidence>
<evidence type="ECO:0000256" key="1">
    <source>
        <dbReference type="ARBA" id="ARBA00009405"/>
    </source>
</evidence>
<dbReference type="SUPFAM" id="SSF51569">
    <property type="entry name" value="Aldolase"/>
    <property type="match status" value="1"/>
</dbReference>
<feature type="domain" description="Pyruvate carboxyltransferase" evidence="4">
    <location>
        <begin position="4"/>
        <end position="279"/>
    </location>
</feature>
<dbReference type="PANTHER" id="PTHR42738:SF7">
    <property type="entry name" value="HYDROXYMETHYLGLUTARYL-COA LYASE"/>
    <property type="match status" value="1"/>
</dbReference>
<dbReference type="GO" id="GO:0046951">
    <property type="term" value="P:ketone body biosynthetic process"/>
    <property type="evidence" value="ECO:0007669"/>
    <property type="project" value="TreeGrafter"/>
</dbReference>
<comment type="similarity">
    <text evidence="1">Belongs to the HMG-CoA lyase family.</text>
</comment>
<keyword evidence="3 5" id="KW-0456">Lyase</keyword>
<keyword evidence="6" id="KW-1185">Reference proteome</keyword>
<evidence type="ECO:0000256" key="2">
    <source>
        <dbReference type="ARBA" id="ARBA00022723"/>
    </source>
</evidence>
<dbReference type="InterPro" id="IPR013785">
    <property type="entry name" value="Aldolase_TIM"/>
</dbReference>
<reference evidence="5 6" key="1">
    <citation type="submission" date="2020-07" db="EMBL/GenBank/DDBJ databases">
        <title>Sequencing the genomes of 1000 actinobacteria strains.</title>
        <authorList>
            <person name="Klenk H.-P."/>
        </authorList>
    </citation>
    <scope>NUCLEOTIDE SEQUENCE [LARGE SCALE GENOMIC DNA]</scope>
    <source>
        <strain evidence="5 6">DSM 26341</strain>
    </source>
</reference>
<dbReference type="InterPro" id="IPR000891">
    <property type="entry name" value="PYR_CT"/>
</dbReference>
<evidence type="ECO:0000256" key="3">
    <source>
        <dbReference type="ARBA" id="ARBA00023239"/>
    </source>
</evidence>
<name>A0A7Z0D040_9MICO</name>
<comment type="caution">
    <text evidence="5">The sequence shown here is derived from an EMBL/GenBank/DDBJ whole genome shotgun (WGS) entry which is preliminary data.</text>
</comment>
<dbReference type="Proteomes" id="UP000539111">
    <property type="component" value="Unassembled WGS sequence"/>
</dbReference>
<dbReference type="PROSITE" id="PS50991">
    <property type="entry name" value="PYR_CT"/>
    <property type="match status" value="1"/>
</dbReference>
<dbReference type="GO" id="GO:0004419">
    <property type="term" value="F:hydroxymethylglutaryl-CoA lyase activity"/>
    <property type="evidence" value="ECO:0007669"/>
    <property type="project" value="UniProtKB-EC"/>
</dbReference>
<proteinExistence type="inferred from homology"/>
<dbReference type="CDD" id="cd07938">
    <property type="entry name" value="DRE_TIM_HMGL"/>
    <property type="match status" value="1"/>
</dbReference>
<accession>A0A7Z0D040</accession>
<gene>
    <name evidence="5" type="ORF">BJY26_001277</name>
</gene>
<dbReference type="GO" id="GO:0046872">
    <property type="term" value="F:metal ion binding"/>
    <property type="evidence" value="ECO:0007669"/>
    <property type="project" value="UniProtKB-KW"/>
</dbReference>
<dbReference type="Pfam" id="PF00682">
    <property type="entry name" value="HMGL-like"/>
    <property type="match status" value="1"/>
</dbReference>
<evidence type="ECO:0000313" key="6">
    <source>
        <dbReference type="Proteomes" id="UP000539111"/>
    </source>
</evidence>
<dbReference type="AlphaFoldDB" id="A0A7Z0D040"/>
<organism evidence="5 6">
    <name type="scientific">Spelaeicoccus albus</name>
    <dbReference type="NCBI Taxonomy" id="1280376"/>
    <lineage>
        <taxon>Bacteria</taxon>
        <taxon>Bacillati</taxon>
        <taxon>Actinomycetota</taxon>
        <taxon>Actinomycetes</taxon>
        <taxon>Micrococcales</taxon>
        <taxon>Brevibacteriaceae</taxon>
        <taxon>Spelaeicoccus</taxon>
    </lineage>
</organism>
<evidence type="ECO:0000259" key="4">
    <source>
        <dbReference type="PROSITE" id="PS50991"/>
    </source>
</evidence>
<dbReference type="Gene3D" id="3.20.20.70">
    <property type="entry name" value="Aldolase class I"/>
    <property type="match status" value="1"/>
</dbReference>
<protein>
    <submittedName>
        <fullName evidence="5">Hydroxymethylglutaryl-CoA lyase</fullName>
        <ecNumber evidence="5">4.1.3.4</ecNumber>
    </submittedName>
</protein>
<dbReference type="GO" id="GO:0006552">
    <property type="term" value="P:L-leucine catabolic process"/>
    <property type="evidence" value="ECO:0007669"/>
    <property type="project" value="TreeGrafter"/>
</dbReference>
<dbReference type="PANTHER" id="PTHR42738">
    <property type="entry name" value="HYDROXYMETHYLGLUTARYL-COA LYASE"/>
    <property type="match status" value="1"/>
</dbReference>